<protein>
    <recommendedName>
        <fullName evidence="7">Phosphatidylglycerol--prolipoprotein diacylglyceryl transferase</fullName>
        <ecNumber evidence="7">2.5.1.145</ecNumber>
    </recommendedName>
</protein>
<evidence type="ECO:0000256" key="4">
    <source>
        <dbReference type="ARBA" id="ARBA00022692"/>
    </source>
</evidence>
<dbReference type="GO" id="GO:0008961">
    <property type="term" value="F:phosphatidylglycerol-prolipoprotein diacylglyceryl transferase activity"/>
    <property type="evidence" value="ECO:0007669"/>
    <property type="project" value="UniProtKB-UniRule"/>
</dbReference>
<evidence type="ECO:0000313" key="8">
    <source>
        <dbReference type="EMBL" id="HJC35617.1"/>
    </source>
</evidence>
<feature type="binding site" evidence="7">
    <location>
        <position position="135"/>
    </location>
    <ligand>
        <name>a 1,2-diacyl-sn-glycero-3-phospho-(1'-sn-glycerol)</name>
        <dbReference type="ChEBI" id="CHEBI:64716"/>
    </ligand>
</feature>
<evidence type="ECO:0000256" key="6">
    <source>
        <dbReference type="ARBA" id="ARBA00023136"/>
    </source>
</evidence>
<dbReference type="PRINTS" id="PR00413">
    <property type="entry name" value="HADHALOGNASE"/>
</dbReference>
<dbReference type="HAMAP" id="MF_01147">
    <property type="entry name" value="Lgt"/>
    <property type="match status" value="1"/>
</dbReference>
<dbReference type="InterPro" id="IPR036412">
    <property type="entry name" value="HAD-like_sf"/>
</dbReference>
<comment type="pathway">
    <text evidence="7">Protein modification; lipoprotein biosynthesis (diacylglyceryl transfer).</text>
</comment>
<keyword evidence="4 7" id="KW-0812">Transmembrane</keyword>
<accession>A0A9D2NPJ2</accession>
<comment type="similarity">
    <text evidence="1 7">Belongs to the Lgt family.</text>
</comment>
<dbReference type="AlphaFoldDB" id="A0A9D2NPJ2"/>
<dbReference type="GO" id="GO:0042158">
    <property type="term" value="P:lipoprotein biosynthetic process"/>
    <property type="evidence" value="ECO:0007669"/>
    <property type="project" value="UniProtKB-UniRule"/>
</dbReference>
<feature type="transmembrane region" description="Helical" evidence="7">
    <location>
        <begin position="175"/>
        <end position="194"/>
    </location>
</feature>
<feature type="transmembrane region" description="Helical" evidence="7">
    <location>
        <begin position="20"/>
        <end position="40"/>
    </location>
</feature>
<feature type="transmembrane region" description="Helical" evidence="7">
    <location>
        <begin position="116"/>
        <end position="134"/>
    </location>
</feature>
<comment type="caution">
    <text evidence="8">The sequence shown here is derived from an EMBL/GenBank/DDBJ whole genome shotgun (WGS) entry which is preliminary data.</text>
</comment>
<dbReference type="SFLD" id="SFLDG01135">
    <property type="entry name" value="C1.5.6:_HAD__Beta-PGM__Phospha"/>
    <property type="match status" value="1"/>
</dbReference>
<dbReference type="InterPro" id="IPR001640">
    <property type="entry name" value="Lgt"/>
</dbReference>
<evidence type="ECO:0000256" key="7">
    <source>
        <dbReference type="HAMAP-Rule" id="MF_01147"/>
    </source>
</evidence>
<reference evidence="8" key="1">
    <citation type="journal article" date="2021" name="PeerJ">
        <title>Extensive microbial diversity within the chicken gut microbiome revealed by metagenomics and culture.</title>
        <authorList>
            <person name="Gilroy R."/>
            <person name="Ravi A."/>
            <person name="Getino M."/>
            <person name="Pursley I."/>
            <person name="Horton D.L."/>
            <person name="Alikhan N.F."/>
            <person name="Baker D."/>
            <person name="Gharbi K."/>
            <person name="Hall N."/>
            <person name="Watson M."/>
            <person name="Adriaenssens E.M."/>
            <person name="Foster-Nyarko E."/>
            <person name="Jarju S."/>
            <person name="Secka A."/>
            <person name="Antonio M."/>
            <person name="Oren A."/>
            <person name="Chaudhuri R.R."/>
            <person name="La Ragione R."/>
            <person name="Hildebrand F."/>
            <person name="Pallen M.J."/>
        </authorList>
    </citation>
    <scope>NUCLEOTIDE SEQUENCE</scope>
    <source>
        <strain evidence="8">CHK187-11901</strain>
    </source>
</reference>
<organism evidence="8 9">
    <name type="scientific">Candidatus Merdibacter merdavium</name>
    <dbReference type="NCBI Taxonomy" id="2838692"/>
    <lineage>
        <taxon>Bacteria</taxon>
        <taxon>Bacillati</taxon>
        <taxon>Bacillota</taxon>
        <taxon>Erysipelotrichia</taxon>
        <taxon>Erysipelotrichales</taxon>
        <taxon>Erysipelotrichaceae</taxon>
        <taxon>Merdibacter</taxon>
    </lineage>
</organism>
<comment type="subcellular location">
    <subcellularLocation>
        <location evidence="7">Cell membrane</location>
        <topology evidence="7">Multi-pass membrane protein</topology>
    </subcellularLocation>
</comment>
<evidence type="ECO:0000256" key="2">
    <source>
        <dbReference type="ARBA" id="ARBA00022475"/>
    </source>
</evidence>
<evidence type="ECO:0000256" key="5">
    <source>
        <dbReference type="ARBA" id="ARBA00022989"/>
    </source>
</evidence>
<feature type="transmembrane region" description="Helical" evidence="7">
    <location>
        <begin position="235"/>
        <end position="259"/>
    </location>
</feature>
<keyword evidence="2 7" id="KW-1003">Cell membrane</keyword>
<evidence type="ECO:0000256" key="1">
    <source>
        <dbReference type="ARBA" id="ARBA00007150"/>
    </source>
</evidence>
<comment type="catalytic activity">
    <reaction evidence="7">
        <text>L-cysteinyl-[prolipoprotein] + a 1,2-diacyl-sn-glycero-3-phospho-(1'-sn-glycerol) = an S-1,2-diacyl-sn-glyceryl-L-cysteinyl-[prolipoprotein] + sn-glycerol 1-phosphate + H(+)</text>
        <dbReference type="Rhea" id="RHEA:56712"/>
        <dbReference type="Rhea" id="RHEA-COMP:14679"/>
        <dbReference type="Rhea" id="RHEA-COMP:14680"/>
        <dbReference type="ChEBI" id="CHEBI:15378"/>
        <dbReference type="ChEBI" id="CHEBI:29950"/>
        <dbReference type="ChEBI" id="CHEBI:57685"/>
        <dbReference type="ChEBI" id="CHEBI:64716"/>
        <dbReference type="ChEBI" id="CHEBI:140658"/>
        <dbReference type="EC" id="2.5.1.145"/>
    </reaction>
</comment>
<keyword evidence="6 7" id="KW-0472">Membrane</keyword>
<dbReference type="SFLD" id="SFLDS00003">
    <property type="entry name" value="Haloacid_Dehalogenase"/>
    <property type="match status" value="1"/>
</dbReference>
<comment type="function">
    <text evidence="7">Catalyzes the transfer of the diacylglyceryl group from phosphatidylglycerol to the sulfhydryl group of the N-terminal cysteine of a prolipoprotein, the first step in the formation of mature lipoproteins.</text>
</comment>
<dbReference type="EC" id="2.5.1.145" evidence="7"/>
<sequence length="491" mass="55762">MQLFPDPKILLSIGDVHITWYAVLILTGALIAYALSLRTLKKWGYDSEILENFFVPMLLIAIVGARLYYVIFEWEQYAADPIRIFRIWEGGLAIHGGLIAGVAFGLWYFHRMKVDGLRVMDAIFPNILIAQALGRWGNFMNQEAFGRVVSESYYNGWPSFIKDQMYIGGQYREPTFLYESLANLLGFALITFVYRKHGRRKRGDLAWAYCAWYGAVRFVIESMRSDALMAGSLRVAQLVSLLLVIIGISGIIGLWDRLFAKIWPFRREKPAIIFDLDGTLIDSRALVDASFVHTMHELKPSYIVTRQDKDAFFGPPLHVSFAKYFDSEAEVSHAVEVYREYNKAHHDEYVTLFDGAKEVLQELKQKGYALGVMSNKKRDVVEMGLSYTGIGQYFDAVLGGDEIDRPKPDPQGILRVCGELRHDHDDVIYVGDSPTDIEAAKNMAAFSVAFVSDASREEALKALKPCALIHKFSELSEIIKEEREWSDTTIL</sequence>
<dbReference type="InterPro" id="IPR023214">
    <property type="entry name" value="HAD_sf"/>
</dbReference>
<dbReference type="Gene3D" id="1.10.150.240">
    <property type="entry name" value="Putative phosphatase, domain 2"/>
    <property type="match status" value="1"/>
</dbReference>
<dbReference type="Pfam" id="PF01790">
    <property type="entry name" value="LGT"/>
    <property type="match status" value="1"/>
</dbReference>
<dbReference type="NCBIfam" id="TIGR01549">
    <property type="entry name" value="HAD-SF-IA-v1"/>
    <property type="match status" value="1"/>
</dbReference>
<evidence type="ECO:0000256" key="3">
    <source>
        <dbReference type="ARBA" id="ARBA00022679"/>
    </source>
</evidence>
<gene>
    <name evidence="7 8" type="primary">lgt</name>
    <name evidence="8" type="ORF">H9702_00605</name>
</gene>
<dbReference type="InterPro" id="IPR006439">
    <property type="entry name" value="HAD-SF_hydro_IA"/>
</dbReference>
<dbReference type="InterPro" id="IPR023198">
    <property type="entry name" value="PGP-like_dom2"/>
</dbReference>
<proteinExistence type="inferred from homology"/>
<dbReference type="SUPFAM" id="SSF56784">
    <property type="entry name" value="HAD-like"/>
    <property type="match status" value="1"/>
</dbReference>
<evidence type="ECO:0000313" key="9">
    <source>
        <dbReference type="Proteomes" id="UP000823896"/>
    </source>
</evidence>
<dbReference type="Pfam" id="PF13419">
    <property type="entry name" value="HAD_2"/>
    <property type="match status" value="1"/>
</dbReference>
<feature type="transmembrane region" description="Helical" evidence="7">
    <location>
        <begin position="92"/>
        <end position="109"/>
    </location>
</feature>
<dbReference type="NCBIfam" id="TIGR00544">
    <property type="entry name" value="lgt"/>
    <property type="match status" value="1"/>
</dbReference>
<name>A0A9D2NPJ2_9FIRM</name>
<dbReference type="PANTHER" id="PTHR30589">
    <property type="entry name" value="PROLIPOPROTEIN DIACYLGLYCERYL TRANSFERASE"/>
    <property type="match status" value="1"/>
</dbReference>
<dbReference type="GO" id="GO:0005886">
    <property type="term" value="C:plasma membrane"/>
    <property type="evidence" value="ECO:0007669"/>
    <property type="project" value="UniProtKB-SubCell"/>
</dbReference>
<dbReference type="PANTHER" id="PTHR30589:SF0">
    <property type="entry name" value="PHOSPHATIDYLGLYCEROL--PROLIPOPROTEIN DIACYLGLYCERYL TRANSFERASE"/>
    <property type="match status" value="1"/>
</dbReference>
<dbReference type="InterPro" id="IPR041492">
    <property type="entry name" value="HAD_2"/>
</dbReference>
<reference evidence="8" key="2">
    <citation type="submission" date="2021-04" db="EMBL/GenBank/DDBJ databases">
        <authorList>
            <person name="Gilroy R."/>
        </authorList>
    </citation>
    <scope>NUCLEOTIDE SEQUENCE</scope>
    <source>
        <strain evidence="8">CHK187-11901</strain>
    </source>
</reference>
<dbReference type="SFLD" id="SFLDG01129">
    <property type="entry name" value="C1.5:_HAD__Beta-PGM__Phosphata"/>
    <property type="match status" value="1"/>
</dbReference>
<keyword evidence="3 7" id="KW-0808">Transferase</keyword>
<dbReference type="Proteomes" id="UP000823896">
    <property type="component" value="Unassembled WGS sequence"/>
</dbReference>
<dbReference type="Gene3D" id="3.40.50.1000">
    <property type="entry name" value="HAD superfamily/HAD-like"/>
    <property type="match status" value="1"/>
</dbReference>
<dbReference type="PROSITE" id="PS01311">
    <property type="entry name" value="LGT"/>
    <property type="match status" value="1"/>
</dbReference>
<feature type="transmembrane region" description="Helical" evidence="7">
    <location>
        <begin position="52"/>
        <end position="72"/>
    </location>
</feature>
<dbReference type="EMBL" id="DWWM01000003">
    <property type="protein sequence ID" value="HJC35617.1"/>
    <property type="molecule type" value="Genomic_DNA"/>
</dbReference>
<keyword evidence="5 7" id="KW-1133">Transmembrane helix</keyword>